<sequence>MPSLDSITAKNTTTDDLVTIIEEQLMDLYLSLPQPDQQQDHNFEYDESFRPRHRLSMIPEEEEGLRPRTSISSIRRASYVLQPNPSATTRHMVQTKPDQTNRIRKPHSKRPGVIERLRSWHGTNDLRDVDIRLLAPVPLGRSSWVERAISPGRSQTMDADPRFEGQRMTFI</sequence>
<proteinExistence type="predicted"/>
<protein>
    <submittedName>
        <fullName evidence="1">Uncharacterized protein</fullName>
    </submittedName>
</protein>
<evidence type="ECO:0000313" key="2">
    <source>
        <dbReference type="Proteomes" id="UP001365542"/>
    </source>
</evidence>
<name>A0AAV9WS08_9PEZI</name>
<reference evidence="1 2" key="1">
    <citation type="submission" date="2019-10" db="EMBL/GenBank/DDBJ databases">
        <authorList>
            <person name="Palmer J.M."/>
        </authorList>
    </citation>
    <scope>NUCLEOTIDE SEQUENCE [LARGE SCALE GENOMIC DNA]</scope>
    <source>
        <strain evidence="1 2">TWF694</strain>
    </source>
</reference>
<keyword evidence="2" id="KW-1185">Reference proteome</keyword>
<dbReference type="AlphaFoldDB" id="A0AAV9WS08"/>
<evidence type="ECO:0000313" key="1">
    <source>
        <dbReference type="EMBL" id="KAK6524080.1"/>
    </source>
</evidence>
<organism evidence="1 2">
    <name type="scientific">Orbilia ellipsospora</name>
    <dbReference type="NCBI Taxonomy" id="2528407"/>
    <lineage>
        <taxon>Eukaryota</taxon>
        <taxon>Fungi</taxon>
        <taxon>Dikarya</taxon>
        <taxon>Ascomycota</taxon>
        <taxon>Pezizomycotina</taxon>
        <taxon>Orbiliomycetes</taxon>
        <taxon>Orbiliales</taxon>
        <taxon>Orbiliaceae</taxon>
        <taxon>Orbilia</taxon>
    </lineage>
</organism>
<comment type="caution">
    <text evidence="1">The sequence shown here is derived from an EMBL/GenBank/DDBJ whole genome shotgun (WGS) entry which is preliminary data.</text>
</comment>
<dbReference type="EMBL" id="JAVHJO010000018">
    <property type="protein sequence ID" value="KAK6524080.1"/>
    <property type="molecule type" value="Genomic_DNA"/>
</dbReference>
<dbReference type="Proteomes" id="UP001365542">
    <property type="component" value="Unassembled WGS sequence"/>
</dbReference>
<accession>A0AAV9WS08</accession>
<gene>
    <name evidence="1" type="ORF">TWF694_005743</name>
</gene>